<protein>
    <recommendedName>
        <fullName evidence="4">PD-(D/E)XK endonuclease-like domain-containing protein</fullName>
    </recommendedName>
</protein>
<evidence type="ECO:0000256" key="2">
    <source>
        <dbReference type="ARBA" id="ARBA00022806"/>
    </source>
</evidence>
<keyword evidence="3" id="KW-0234">DNA repair</keyword>
<sequence length="534" mass="58543">MVDLVRVGAGAARDADATCPTSLRWKAQPLSRAVGRFPKEQLDDFVLRPVMEVLDRVEFSGESSDDVFSTVHDVGGLAHPGVTRFADHAARTYLAAEFSSAGHSMRPVRELWVAQRVLPSVVWELYAWGRRYESVDGGLREFRFLRLGAARERSRGEVAIAAYAAAFGTPAEFPDPWSEPFRPSGRTGAERVRVLDVGLVDGSVTPLFDGTAGEVEAYFAEHGRARVVEIARGEDVVPGFGCGDCKRVAVCRGPVRMPGLLGVESGQGSLRTVSISGLRYYRTCPAQAYLRTVHLPRTYEYSPEAELGHAVHAWLEAAHRGQGTACRPDTMPPVTTPVADAAWSAGKWRVEGEFANLGARMLGHHVEICPFRDAPAIDSVQVEPQLTFFDTVARAVVVAKPDLIYRECGHWVWRELKTTQKTKRYYTDPLEEFPQLALAVSVLAAGGLGPGGAGRIELEILRPSGAEIVVIDPTDDERVQTARRVLREWAGPWRSDHTFEARPGRNCRGCPVSVWCPSYPGPDLDEKEDETGAA</sequence>
<keyword evidence="2" id="KW-0067">ATP-binding</keyword>
<dbReference type="OrthoDB" id="3588062at2"/>
<evidence type="ECO:0000256" key="3">
    <source>
        <dbReference type="ARBA" id="ARBA00023204"/>
    </source>
</evidence>
<dbReference type="GO" id="GO:0004386">
    <property type="term" value="F:helicase activity"/>
    <property type="evidence" value="ECO:0007669"/>
    <property type="project" value="UniProtKB-KW"/>
</dbReference>
<dbReference type="InterPro" id="IPR038726">
    <property type="entry name" value="PDDEXK_AddAB-type"/>
</dbReference>
<dbReference type="STRING" id="1912961.BU204_36475"/>
<evidence type="ECO:0000313" key="5">
    <source>
        <dbReference type="EMBL" id="OLF06260.1"/>
    </source>
</evidence>
<comment type="caution">
    <text evidence="5">The sequence shown here is derived from an EMBL/GenBank/DDBJ whole genome shotgun (WGS) entry which is preliminary data.</text>
</comment>
<name>A0A1Q8BVX8_9PSEU</name>
<keyword evidence="2" id="KW-0547">Nucleotide-binding</keyword>
<dbReference type="Proteomes" id="UP000185596">
    <property type="component" value="Unassembled WGS sequence"/>
</dbReference>
<dbReference type="EMBL" id="MSIE01000124">
    <property type="protein sequence ID" value="OLF06260.1"/>
    <property type="molecule type" value="Genomic_DNA"/>
</dbReference>
<dbReference type="GO" id="GO:0006281">
    <property type="term" value="P:DNA repair"/>
    <property type="evidence" value="ECO:0007669"/>
    <property type="project" value="UniProtKB-KW"/>
</dbReference>
<evidence type="ECO:0000259" key="4">
    <source>
        <dbReference type="Pfam" id="PF12705"/>
    </source>
</evidence>
<keyword evidence="1" id="KW-0227">DNA damage</keyword>
<keyword evidence="2" id="KW-0378">Hydrolase</keyword>
<evidence type="ECO:0000256" key="1">
    <source>
        <dbReference type="ARBA" id="ARBA00022763"/>
    </source>
</evidence>
<accession>A0A1Q8BVX8</accession>
<proteinExistence type="predicted"/>
<keyword evidence="6" id="KW-1185">Reference proteome</keyword>
<gene>
    <name evidence="5" type="ORF">BU204_36475</name>
</gene>
<organism evidence="5 6">
    <name type="scientific">Actinophytocola xanthii</name>
    <dbReference type="NCBI Taxonomy" id="1912961"/>
    <lineage>
        <taxon>Bacteria</taxon>
        <taxon>Bacillati</taxon>
        <taxon>Actinomycetota</taxon>
        <taxon>Actinomycetes</taxon>
        <taxon>Pseudonocardiales</taxon>
        <taxon>Pseudonocardiaceae</taxon>
    </lineage>
</organism>
<evidence type="ECO:0000313" key="6">
    <source>
        <dbReference type="Proteomes" id="UP000185596"/>
    </source>
</evidence>
<reference evidence="5 6" key="1">
    <citation type="submission" date="2016-12" db="EMBL/GenBank/DDBJ databases">
        <title>The draft genome sequence of Actinophytocola sp. 11-183.</title>
        <authorList>
            <person name="Wang W."/>
            <person name="Yuan L."/>
        </authorList>
    </citation>
    <scope>NUCLEOTIDE SEQUENCE [LARGE SCALE GENOMIC DNA]</scope>
    <source>
        <strain evidence="5 6">11-183</strain>
    </source>
</reference>
<feature type="domain" description="PD-(D/E)XK endonuclease-like" evidence="4">
    <location>
        <begin position="273"/>
        <end position="517"/>
    </location>
</feature>
<keyword evidence="2" id="KW-0347">Helicase</keyword>
<dbReference type="AlphaFoldDB" id="A0A1Q8BVX8"/>
<dbReference type="Pfam" id="PF12705">
    <property type="entry name" value="PDDEXK_1"/>
    <property type="match status" value="1"/>
</dbReference>